<evidence type="ECO:0000313" key="3">
    <source>
        <dbReference type="Proteomes" id="UP000308199"/>
    </source>
</evidence>
<protein>
    <recommendedName>
        <fullName evidence="4">N-acetylglucosamine-6-phosphate deacetylase</fullName>
    </recommendedName>
</protein>
<dbReference type="OrthoDB" id="10264777at2759"/>
<evidence type="ECO:0000313" key="2">
    <source>
        <dbReference type="EMBL" id="THH03821.1"/>
    </source>
</evidence>
<dbReference type="GO" id="GO:0008448">
    <property type="term" value="F:N-acetylglucosamine-6-phosphate deacetylase activity"/>
    <property type="evidence" value="ECO:0007669"/>
    <property type="project" value="TreeGrafter"/>
</dbReference>
<comment type="caution">
    <text evidence="2">The sequence shown here is derived from an EMBL/GenBank/DDBJ whole genome shotgun (WGS) entry which is preliminary data.</text>
</comment>
<dbReference type="PANTHER" id="PTHR11113:SF14">
    <property type="entry name" value="N-ACETYLGLUCOSAMINE-6-PHOSPHATE DEACETYLASE"/>
    <property type="match status" value="1"/>
</dbReference>
<sequence>MSFVSGADSPDRPLLSANGLVCFTNCSLVQEDGSLVQEDLWIDERRGVVVDAQVRDLLCFASSYMLTDLVVFHRQRTPGFIDVQINGAYNFDFSVYDGDDDTYRAGLDMIARRIVETGVTALLPTIITQESSLYPHLLHLLRPRTPAPTPEYPHGGATLLGWHAEGPFLQAVKRGAHAQALLQPAPAGLPDVERVYGAHNLAVREDWDLANAADSATAAAA</sequence>
<dbReference type="PANTHER" id="PTHR11113">
    <property type="entry name" value="N-ACETYLGLUCOSAMINE-6-PHOSPHATE DEACETYLASE"/>
    <property type="match status" value="1"/>
</dbReference>
<reference evidence="2 3" key="1">
    <citation type="submission" date="2019-02" db="EMBL/GenBank/DDBJ databases">
        <title>Genome sequencing of the rare red list fungi Phellinidium pouzarii.</title>
        <authorList>
            <person name="Buettner E."/>
            <person name="Kellner H."/>
        </authorList>
    </citation>
    <scope>NUCLEOTIDE SEQUENCE [LARGE SCALE GENOMIC DNA]</scope>
    <source>
        <strain evidence="2 3">DSM 108285</strain>
    </source>
</reference>
<feature type="non-terminal residue" evidence="2">
    <location>
        <position position="221"/>
    </location>
</feature>
<dbReference type="SUPFAM" id="SSF51556">
    <property type="entry name" value="Metallo-dependent hydrolases"/>
    <property type="match status" value="1"/>
</dbReference>
<dbReference type="EMBL" id="SGPK01000408">
    <property type="protein sequence ID" value="THH03821.1"/>
    <property type="molecule type" value="Genomic_DNA"/>
</dbReference>
<keyword evidence="1" id="KW-0378">Hydrolase</keyword>
<dbReference type="AlphaFoldDB" id="A0A4S4KZC4"/>
<accession>A0A4S4KZC4</accession>
<organism evidence="2 3">
    <name type="scientific">Phellinidium pouzarii</name>
    <dbReference type="NCBI Taxonomy" id="167371"/>
    <lineage>
        <taxon>Eukaryota</taxon>
        <taxon>Fungi</taxon>
        <taxon>Dikarya</taxon>
        <taxon>Basidiomycota</taxon>
        <taxon>Agaricomycotina</taxon>
        <taxon>Agaricomycetes</taxon>
        <taxon>Hymenochaetales</taxon>
        <taxon>Hymenochaetaceae</taxon>
        <taxon>Phellinidium</taxon>
    </lineage>
</organism>
<keyword evidence="3" id="KW-1185">Reference proteome</keyword>
<dbReference type="Gene3D" id="3.20.20.140">
    <property type="entry name" value="Metal-dependent hydrolases"/>
    <property type="match status" value="1"/>
</dbReference>
<evidence type="ECO:0000256" key="1">
    <source>
        <dbReference type="ARBA" id="ARBA00022801"/>
    </source>
</evidence>
<evidence type="ECO:0008006" key="4">
    <source>
        <dbReference type="Google" id="ProtNLM"/>
    </source>
</evidence>
<dbReference type="Proteomes" id="UP000308199">
    <property type="component" value="Unassembled WGS sequence"/>
</dbReference>
<gene>
    <name evidence="2" type="ORF">EW145_g5977</name>
</gene>
<dbReference type="InterPro" id="IPR032466">
    <property type="entry name" value="Metal_Hydrolase"/>
</dbReference>
<dbReference type="GO" id="GO:0006046">
    <property type="term" value="P:N-acetylglucosamine catabolic process"/>
    <property type="evidence" value="ECO:0007669"/>
    <property type="project" value="TreeGrafter"/>
</dbReference>
<name>A0A4S4KZC4_9AGAM</name>
<proteinExistence type="predicted"/>